<evidence type="ECO:0000313" key="2">
    <source>
        <dbReference type="Proteomes" id="UP000193087"/>
    </source>
</evidence>
<dbReference type="EMBL" id="LQPQ01000026">
    <property type="protein sequence ID" value="ORW86343.1"/>
    <property type="molecule type" value="Genomic_DNA"/>
</dbReference>
<dbReference type="AlphaFoldDB" id="A0A1X2DDU9"/>
<dbReference type="CDD" id="cd04301">
    <property type="entry name" value="NAT_SF"/>
    <property type="match status" value="1"/>
</dbReference>
<keyword evidence="2" id="KW-1185">Reference proteome</keyword>
<dbReference type="Gene3D" id="3.40.630.30">
    <property type="match status" value="1"/>
</dbReference>
<dbReference type="Proteomes" id="UP000193087">
    <property type="component" value="Unassembled WGS sequence"/>
</dbReference>
<proteinExistence type="predicted"/>
<evidence type="ECO:0008006" key="3">
    <source>
        <dbReference type="Google" id="ProtNLM"/>
    </source>
</evidence>
<dbReference type="InterPro" id="IPR016181">
    <property type="entry name" value="Acyl_CoA_acyltransferase"/>
</dbReference>
<comment type="caution">
    <text evidence="1">The sequence shown here is derived from an EMBL/GenBank/DDBJ whole genome shotgun (WGS) entry which is preliminary data.</text>
</comment>
<gene>
    <name evidence="1" type="ORF">AWC22_10995</name>
</gene>
<protein>
    <recommendedName>
        <fullName evidence="3">N-acetyltransferase domain-containing protein</fullName>
    </recommendedName>
</protein>
<reference evidence="1 2" key="1">
    <citation type="submission" date="2016-01" db="EMBL/GenBank/DDBJ databases">
        <title>The new phylogeny of the genus Mycobacterium.</title>
        <authorList>
            <person name="Tarcisio F."/>
            <person name="Conor M."/>
            <person name="Antonella G."/>
            <person name="Elisabetta G."/>
            <person name="Giulia F.S."/>
            <person name="Sara T."/>
            <person name="Anna F."/>
            <person name="Clotilde B."/>
            <person name="Roberto B."/>
            <person name="Veronica D.S."/>
            <person name="Fabio R."/>
            <person name="Monica P."/>
            <person name="Olivier J."/>
            <person name="Enrico T."/>
            <person name="Nicola S."/>
        </authorList>
    </citation>
    <scope>NUCLEOTIDE SEQUENCE [LARGE SCALE GENOMIC DNA]</scope>
    <source>
        <strain evidence="1 2">DSM 45176</strain>
    </source>
</reference>
<dbReference type="OrthoDB" id="4711468at2"/>
<organism evidence="1 2">
    <name type="scientific">Mycobacterium riyadhense</name>
    <dbReference type="NCBI Taxonomy" id="486698"/>
    <lineage>
        <taxon>Bacteria</taxon>
        <taxon>Bacillati</taxon>
        <taxon>Actinomycetota</taxon>
        <taxon>Actinomycetes</taxon>
        <taxon>Mycobacteriales</taxon>
        <taxon>Mycobacteriaceae</taxon>
        <taxon>Mycobacterium</taxon>
    </lineage>
</organism>
<accession>A0A1X2DDU9</accession>
<sequence length="321" mass="34363">MLQGPPLSDLARALDIFEEQFSYPLGPDSTFRISHGDDYTRFFRAMGEAVVFVAENDGQVLGTVAAALRSLMTPDGHEKNAVYLGDVKISPAARRGLTPLRLMRALLAEAAHRSRIEGIFSVLMDGTELPQTPEAYSRRAARLGLPVLRAVGHITILRVPTSQLTDATTQDGDPARSVSLAAVAELYRRLTQGHYAVPAGQPMMRSELPPAALMLSDDSACGLLEDTRRAKLLYTAAGELRGAHLSNFAYRDPERGAALVKAALSLAAKHGNPELTFAIPVPDTAALVAHLCIPGTGVYQATVNGADLAAAERWSINTAEI</sequence>
<evidence type="ECO:0000313" key="1">
    <source>
        <dbReference type="EMBL" id="ORW86343.1"/>
    </source>
</evidence>
<name>A0A1X2DDU9_9MYCO</name>
<dbReference type="STRING" id="486698.AWC22_10995"/>
<dbReference type="SUPFAM" id="SSF55729">
    <property type="entry name" value="Acyl-CoA N-acyltransferases (Nat)"/>
    <property type="match status" value="1"/>
</dbReference>